<evidence type="ECO:0000313" key="2">
    <source>
        <dbReference type="Proteomes" id="UP001596109"/>
    </source>
</evidence>
<keyword evidence="2" id="KW-1185">Reference proteome</keyword>
<evidence type="ECO:0000313" key="1">
    <source>
        <dbReference type="EMBL" id="MFC5589095.1"/>
    </source>
</evidence>
<proteinExistence type="predicted"/>
<protein>
    <submittedName>
        <fullName evidence="1">Uncharacterized protein</fullName>
    </submittedName>
</protein>
<dbReference type="EMBL" id="JBHSNO010000005">
    <property type="protein sequence ID" value="MFC5589095.1"/>
    <property type="molecule type" value="Genomic_DNA"/>
</dbReference>
<comment type="caution">
    <text evidence="1">The sequence shown here is derived from an EMBL/GenBank/DDBJ whole genome shotgun (WGS) entry which is preliminary data.</text>
</comment>
<reference evidence="2" key="1">
    <citation type="journal article" date="2019" name="Int. J. Syst. Evol. Microbiol.">
        <title>The Global Catalogue of Microorganisms (GCM) 10K type strain sequencing project: providing services to taxonomists for standard genome sequencing and annotation.</title>
        <authorList>
            <consortium name="The Broad Institute Genomics Platform"/>
            <consortium name="The Broad Institute Genome Sequencing Center for Infectious Disease"/>
            <person name="Wu L."/>
            <person name="Ma J."/>
        </authorList>
    </citation>
    <scope>NUCLEOTIDE SEQUENCE [LARGE SCALE GENOMIC DNA]</scope>
    <source>
        <strain evidence="2">CGMCC 4.1434</strain>
    </source>
</reference>
<organism evidence="1 2">
    <name type="scientific">Sporosarcina soli</name>
    <dbReference type="NCBI Taxonomy" id="334736"/>
    <lineage>
        <taxon>Bacteria</taxon>
        <taxon>Bacillati</taxon>
        <taxon>Bacillota</taxon>
        <taxon>Bacilli</taxon>
        <taxon>Bacillales</taxon>
        <taxon>Caryophanaceae</taxon>
        <taxon>Sporosarcina</taxon>
    </lineage>
</organism>
<accession>A0ABW0TJK2</accession>
<dbReference type="RefSeq" id="WP_381433203.1">
    <property type="nucleotide sequence ID" value="NZ_JBHSNO010000005.1"/>
</dbReference>
<dbReference type="Proteomes" id="UP001596109">
    <property type="component" value="Unassembled WGS sequence"/>
</dbReference>
<sequence>MTSFYKFLVYELDFPVDVAARIRIPKVYVPLKNILTEEEVKRLLEAA</sequence>
<name>A0ABW0TJK2_9BACL</name>
<gene>
    <name evidence="1" type="ORF">ACFPRA_09360</name>
</gene>